<dbReference type="AlphaFoldDB" id="A0A1G2E4A8"/>
<dbReference type="GO" id="GO:0004803">
    <property type="term" value="F:transposase activity"/>
    <property type="evidence" value="ECO:0007669"/>
    <property type="project" value="InterPro"/>
</dbReference>
<name>A0A1G2E4A8_9BACT</name>
<dbReference type="InterPro" id="IPR036515">
    <property type="entry name" value="Transposase_17_sf"/>
</dbReference>
<dbReference type="SMART" id="SM01321">
    <property type="entry name" value="Y1_Tnp"/>
    <property type="match status" value="1"/>
</dbReference>
<evidence type="ECO:0000313" key="2">
    <source>
        <dbReference type="EMBL" id="OGZ20585.1"/>
    </source>
</evidence>
<dbReference type="Proteomes" id="UP000178721">
    <property type="component" value="Unassembled WGS sequence"/>
</dbReference>
<comment type="caution">
    <text evidence="2">The sequence shown here is derived from an EMBL/GenBank/DDBJ whole genome shotgun (WGS) entry which is preliminary data.</text>
</comment>
<organism evidence="2 3">
    <name type="scientific">Candidatus Nealsonbacteria bacterium RIFCSPHIGHO2_01_FULL_43_31</name>
    <dbReference type="NCBI Taxonomy" id="1801665"/>
    <lineage>
        <taxon>Bacteria</taxon>
        <taxon>Candidatus Nealsoniibacteriota</taxon>
    </lineage>
</organism>
<evidence type="ECO:0000259" key="1">
    <source>
        <dbReference type="SMART" id="SM01321"/>
    </source>
</evidence>
<dbReference type="InterPro" id="IPR002686">
    <property type="entry name" value="Transposase_17"/>
</dbReference>
<feature type="domain" description="Transposase IS200-like" evidence="1">
    <location>
        <begin position="14"/>
        <end position="153"/>
    </location>
</feature>
<dbReference type="SUPFAM" id="SSF143422">
    <property type="entry name" value="Transposase IS200-like"/>
    <property type="match status" value="1"/>
</dbReference>
<protein>
    <recommendedName>
        <fullName evidence="1">Transposase IS200-like domain-containing protein</fullName>
    </recommendedName>
</protein>
<dbReference type="EMBL" id="MHMA01000007">
    <property type="protein sequence ID" value="OGZ20585.1"/>
    <property type="molecule type" value="Genomic_DNA"/>
</dbReference>
<gene>
    <name evidence="2" type="ORF">A2654_02515</name>
</gene>
<dbReference type="Gene3D" id="3.30.70.1290">
    <property type="entry name" value="Transposase IS200-like"/>
    <property type="match status" value="1"/>
</dbReference>
<accession>A0A1G2E4A8</accession>
<sequence length="242" mass="28908">MMAVELPSLVCYNKIMEFYHTYNRGTEKRKIFLENSDFLRGVHDLYEFNDVKAAINVNRRIDGSSTAINKNRLREKIINLATWCLMPNHYHLFSYPVVDDGLPKFHQKFGGGYTWFFNNKYKRNGVLFQGRYKKVQVTSDTQTLQLICYIHSNPLELWKPNWKEKGLTDSETKDALNFLEKEYRWSSHLDYLGIRNFPSLIDTDFIPRFFNSSGEYKEFFTNWLRFYTKNIEVIQKLTIEQK</sequence>
<dbReference type="PANTHER" id="PTHR34322">
    <property type="entry name" value="TRANSPOSASE, Y1_TNP DOMAIN-CONTAINING"/>
    <property type="match status" value="1"/>
</dbReference>
<dbReference type="GO" id="GO:0003677">
    <property type="term" value="F:DNA binding"/>
    <property type="evidence" value="ECO:0007669"/>
    <property type="project" value="InterPro"/>
</dbReference>
<evidence type="ECO:0000313" key="3">
    <source>
        <dbReference type="Proteomes" id="UP000178721"/>
    </source>
</evidence>
<proteinExistence type="predicted"/>
<dbReference type="GO" id="GO:0006313">
    <property type="term" value="P:DNA transposition"/>
    <property type="evidence" value="ECO:0007669"/>
    <property type="project" value="InterPro"/>
</dbReference>
<dbReference type="PANTHER" id="PTHR34322:SF2">
    <property type="entry name" value="TRANSPOSASE IS200-LIKE DOMAIN-CONTAINING PROTEIN"/>
    <property type="match status" value="1"/>
</dbReference>
<reference evidence="2 3" key="1">
    <citation type="journal article" date="2016" name="Nat. Commun.">
        <title>Thousands of microbial genomes shed light on interconnected biogeochemical processes in an aquifer system.</title>
        <authorList>
            <person name="Anantharaman K."/>
            <person name="Brown C.T."/>
            <person name="Hug L.A."/>
            <person name="Sharon I."/>
            <person name="Castelle C.J."/>
            <person name="Probst A.J."/>
            <person name="Thomas B.C."/>
            <person name="Singh A."/>
            <person name="Wilkins M.J."/>
            <person name="Karaoz U."/>
            <person name="Brodie E.L."/>
            <person name="Williams K.H."/>
            <person name="Hubbard S.S."/>
            <person name="Banfield J.F."/>
        </authorList>
    </citation>
    <scope>NUCLEOTIDE SEQUENCE [LARGE SCALE GENOMIC DNA]</scope>
</reference>